<dbReference type="Proteomes" id="UP001056455">
    <property type="component" value="Chromosome"/>
</dbReference>
<organism evidence="1 2">
    <name type="scientific">Ornithinimicrobium faecis</name>
    <dbReference type="NCBI Taxonomy" id="2934158"/>
    <lineage>
        <taxon>Bacteria</taxon>
        <taxon>Bacillati</taxon>
        <taxon>Actinomycetota</taxon>
        <taxon>Actinomycetes</taxon>
        <taxon>Micrococcales</taxon>
        <taxon>Ornithinimicrobiaceae</taxon>
        <taxon>Ornithinimicrobium</taxon>
    </lineage>
</organism>
<accession>A0ABY4YVE6</accession>
<sequence length="295" mass="33086">MHDAFASTLREAIDQRGLGLGRIVARLEEAGTPVSAATLSYWQSGRSRPGRRTSLDCLHTLEKVLDLPPGGLTGQLGRPATRGRNQQPPTWVELWDEVPEVVSAFEAMRGKSEDHLTRISYHDRVRVGPDRTERGTWTRQVMRSERDGVDRFVVMHGNDDASCPVSEVVGLTRCRVGHSSSQPGSGIVTSELLLPRPLRRGEFVAVEYECVQAPPYPPADRYERRRRMPNRQYQLEVIFDPAARPVRCESYTQPIDGEPTIEPLPLDPEHGLLLVEIDGRPGIVGARWEWPEDSV</sequence>
<evidence type="ECO:0008006" key="3">
    <source>
        <dbReference type="Google" id="ProtNLM"/>
    </source>
</evidence>
<evidence type="ECO:0000313" key="1">
    <source>
        <dbReference type="EMBL" id="USQ80142.1"/>
    </source>
</evidence>
<dbReference type="RefSeq" id="WP_252593518.1">
    <property type="nucleotide sequence ID" value="NZ_CP099489.1"/>
</dbReference>
<name>A0ABY4YVE6_9MICO</name>
<evidence type="ECO:0000313" key="2">
    <source>
        <dbReference type="Proteomes" id="UP001056455"/>
    </source>
</evidence>
<proteinExistence type="predicted"/>
<reference evidence="1" key="1">
    <citation type="submission" date="2022-06" db="EMBL/GenBank/DDBJ databases">
        <title>Ornithinimicrobium HY1793.</title>
        <authorList>
            <person name="Huang Y."/>
        </authorList>
    </citation>
    <scope>NUCLEOTIDE SEQUENCE</scope>
    <source>
        <strain evidence="1">HY1793</strain>
    </source>
</reference>
<gene>
    <name evidence="1" type="ORF">NF556_00310</name>
</gene>
<dbReference type="EMBL" id="CP099489">
    <property type="protein sequence ID" value="USQ80142.1"/>
    <property type="molecule type" value="Genomic_DNA"/>
</dbReference>
<keyword evidence="2" id="KW-1185">Reference proteome</keyword>
<protein>
    <recommendedName>
        <fullName evidence="3">XRE family transcriptional regulator</fullName>
    </recommendedName>
</protein>